<evidence type="ECO:0000313" key="4">
    <source>
        <dbReference type="Proteomes" id="UP000186917"/>
    </source>
</evidence>
<dbReference type="InterPro" id="IPR036291">
    <property type="entry name" value="NAD(P)-bd_dom_sf"/>
</dbReference>
<dbReference type="SUPFAM" id="SSF51735">
    <property type="entry name" value="NAD(P)-binding Rossmann-fold domains"/>
    <property type="match status" value="1"/>
</dbReference>
<proteinExistence type="inferred from homology"/>
<dbReference type="InterPro" id="IPR002347">
    <property type="entry name" value="SDR_fam"/>
</dbReference>
<comment type="similarity">
    <text evidence="1">Belongs to the short-chain dehydrogenases/reductases (SDR) family.</text>
</comment>
<protein>
    <submittedName>
        <fullName evidence="3">3alpha(Or 20beta)-hydroxysteroid dehydrogenase</fullName>
    </submittedName>
</protein>
<dbReference type="KEGG" id="fln:FLA_0730"/>
<dbReference type="Pfam" id="PF13561">
    <property type="entry name" value="adh_short_C2"/>
    <property type="match status" value="1"/>
</dbReference>
<dbReference type="Proteomes" id="UP000186917">
    <property type="component" value="Unassembled WGS sequence"/>
</dbReference>
<keyword evidence="4" id="KW-1185">Reference proteome</keyword>
<dbReference type="PROSITE" id="PS00061">
    <property type="entry name" value="ADH_SHORT"/>
    <property type="match status" value="1"/>
</dbReference>
<dbReference type="AlphaFoldDB" id="A0A173MB70"/>
<dbReference type="FunFam" id="3.40.50.720:FF:000084">
    <property type="entry name" value="Short-chain dehydrogenase reductase"/>
    <property type="match status" value="1"/>
</dbReference>
<name>A0A173MB70_9BACT</name>
<evidence type="ECO:0000313" key="3">
    <source>
        <dbReference type="EMBL" id="SIT32252.1"/>
    </source>
</evidence>
<evidence type="ECO:0000256" key="1">
    <source>
        <dbReference type="ARBA" id="ARBA00006484"/>
    </source>
</evidence>
<dbReference type="OrthoDB" id="597477at2"/>
<dbReference type="GO" id="GO:0016491">
    <property type="term" value="F:oxidoreductase activity"/>
    <property type="evidence" value="ECO:0007669"/>
    <property type="project" value="UniProtKB-KW"/>
</dbReference>
<dbReference type="STRING" id="477680.SAMN05421788_11167"/>
<evidence type="ECO:0000256" key="2">
    <source>
        <dbReference type="ARBA" id="ARBA00023002"/>
    </source>
</evidence>
<dbReference type="InterPro" id="IPR020904">
    <property type="entry name" value="Sc_DH/Rdtase_CS"/>
</dbReference>
<sequence length="248" mass="26520">MKRLEGKVAIITGAARGMGAAHARLFAREGAKVILTDVLEKEGKLLADELGENVIYLKHDVTSPEDWEKVLRAAEDKFGPVTVLVNNAGITGAFANVAELDYLEFKKVMTINADGTFLGMKTVIPSMLKAGIGSIVNISSVSGLQVAPGSPNAAYVSSKFAVTGLTKMAALEYATRNIRVNSVHPGGVKTNIVADMSVFDDPKMLEPTPMKRFAEPMEISYLVLFLASDEASYITASEYKVDGGMTAK</sequence>
<gene>
    <name evidence="3" type="ORF">SAMN05421788_11167</name>
</gene>
<dbReference type="PANTHER" id="PTHR24321:SF8">
    <property type="entry name" value="ESTRADIOL 17-BETA-DEHYDROGENASE 8-RELATED"/>
    <property type="match status" value="1"/>
</dbReference>
<reference evidence="4" key="1">
    <citation type="submission" date="2017-01" db="EMBL/GenBank/DDBJ databases">
        <authorList>
            <person name="Varghese N."/>
            <person name="Submissions S."/>
        </authorList>
    </citation>
    <scope>NUCLEOTIDE SEQUENCE [LARGE SCALE GENOMIC DNA]</scope>
    <source>
        <strain evidence="4">DSM 21054</strain>
    </source>
</reference>
<dbReference type="PRINTS" id="PR00080">
    <property type="entry name" value="SDRFAMILY"/>
</dbReference>
<accession>A0A173MB70</accession>
<dbReference type="PANTHER" id="PTHR24321">
    <property type="entry name" value="DEHYDROGENASES, SHORT CHAIN"/>
    <property type="match status" value="1"/>
</dbReference>
<dbReference type="NCBIfam" id="NF005559">
    <property type="entry name" value="PRK07231.1"/>
    <property type="match status" value="1"/>
</dbReference>
<dbReference type="PRINTS" id="PR00081">
    <property type="entry name" value="GDHRDH"/>
</dbReference>
<dbReference type="Gene3D" id="3.40.50.720">
    <property type="entry name" value="NAD(P)-binding Rossmann-like Domain"/>
    <property type="match status" value="1"/>
</dbReference>
<organism evidence="3 4">
    <name type="scientific">Filimonas lacunae</name>
    <dbReference type="NCBI Taxonomy" id="477680"/>
    <lineage>
        <taxon>Bacteria</taxon>
        <taxon>Pseudomonadati</taxon>
        <taxon>Bacteroidota</taxon>
        <taxon>Chitinophagia</taxon>
        <taxon>Chitinophagales</taxon>
        <taxon>Chitinophagaceae</taxon>
        <taxon>Filimonas</taxon>
    </lineage>
</organism>
<keyword evidence="2" id="KW-0560">Oxidoreductase</keyword>
<dbReference type="RefSeq" id="WP_076381928.1">
    <property type="nucleotide sequence ID" value="NZ_AP017422.1"/>
</dbReference>
<dbReference type="EMBL" id="FTOR01000011">
    <property type="protein sequence ID" value="SIT32252.1"/>
    <property type="molecule type" value="Genomic_DNA"/>
</dbReference>